<accession>A0A8T2TKL8</accession>
<dbReference type="EMBL" id="CM035418">
    <property type="protein sequence ID" value="KAH7421985.1"/>
    <property type="molecule type" value="Genomic_DNA"/>
</dbReference>
<evidence type="ECO:0000313" key="4">
    <source>
        <dbReference type="Proteomes" id="UP000825935"/>
    </source>
</evidence>
<dbReference type="InterPro" id="IPR008528">
    <property type="entry name" value="unc-13_homologue"/>
</dbReference>
<dbReference type="PANTHER" id="PTHR31280:SF2">
    <property type="entry name" value="PROTEIN UNC-13 HOMOLOG"/>
    <property type="match status" value="1"/>
</dbReference>
<dbReference type="AlphaFoldDB" id="A0A8T2TKL8"/>
<dbReference type="Gene3D" id="1.10.357.50">
    <property type="match status" value="1"/>
</dbReference>
<dbReference type="EMBL" id="CM035418">
    <property type="protein sequence ID" value="KAH7421984.1"/>
    <property type="molecule type" value="Genomic_DNA"/>
</dbReference>
<dbReference type="InterPro" id="IPR014770">
    <property type="entry name" value="Munc13_1"/>
</dbReference>
<comment type="caution">
    <text evidence="3">The sequence shown here is derived from an EMBL/GenBank/DDBJ whole genome shotgun (WGS) entry which is preliminary data.</text>
</comment>
<dbReference type="OrthoDB" id="2015333at2759"/>
<name>A0A8T2TKL8_CERRI</name>
<protein>
    <submittedName>
        <fullName evidence="3">Uncharacterized protein</fullName>
    </submittedName>
</protein>
<dbReference type="InterPro" id="IPR057984">
    <property type="entry name" value="PATROL1_C"/>
</dbReference>
<evidence type="ECO:0000259" key="1">
    <source>
        <dbReference type="PROSITE" id="PS51258"/>
    </source>
</evidence>
<feature type="domain" description="MHD2" evidence="2">
    <location>
        <begin position="934"/>
        <end position="1044"/>
    </location>
</feature>
<dbReference type="PANTHER" id="PTHR31280">
    <property type="entry name" value="PROTEIN UNC-13 HOMOLOG"/>
    <property type="match status" value="1"/>
</dbReference>
<dbReference type="Pfam" id="PF25761">
    <property type="entry name" value="TPR_PATROL1"/>
    <property type="match status" value="1"/>
</dbReference>
<feature type="domain" description="MHD1" evidence="1">
    <location>
        <begin position="662"/>
        <end position="803"/>
    </location>
</feature>
<dbReference type="PROSITE" id="PS51258">
    <property type="entry name" value="MHD1"/>
    <property type="match status" value="1"/>
</dbReference>
<sequence length="1097" mass="123114">MEDRASELEMLQRYRRDRCELLSFLLSSSVLKKVVMPPGTVTLEDIDLEQVSVDYVLECARKNGVLELSEAIKKYHDDLNLPPMMGTGITQTFFLVTNMESSGPAPARLPPSPLLAETASVGTLQKSTSIMSAQSRQLSVDELIDDFEDDEDGEVSSNLVRRQLNDASDLTLDLPSFKTGLSEDDLRETAYEILLASVGAAGGLLLPTVKDKKDEKKSKLVRKLTGRKTEKYKPQPRREPGLAGLLENIRTQMEISESMDRITRSALLNASAGRVGKRMDTLLVPLELLCAVSRTDFPDRKAYVRWEKRQVNVLEEGLLNYPSIRLEATDYRVAELRTLFAKLEEAEGLPSPAGPAQHAESLRAIRNVALALAERASRGDQTGEVCHWADGYHLNVRLYERLLCSVFDILDEGKLVEEVDEIMELLKSTWRILGMTQTIHDVCYTWVLFRQFVLTGENGLLEHASLQMKRIATDSQRSPQERFYMKTLRSSKEGPEGGQELTFVESILGPIKQWVDKHMEDYHAHFTDASGMEALMTLAMVAGRLLADEKDQTGVMRMTSAAEMAAVAKQAEDYVLSSAKSAFDRALKEVDAKCEVENEHPLALLAVDVESLVKKDVSLFAPVISRWHPHVIPFSASLYHNFYQKELKPFLDGVSVLTDDVASVLPAADSLEQYLMGLVMSASTEKDVIFYKEQLKAFQVEEVSSTLTMRWVNMQLSRVSEWVDRTLHQEKWEPLSNQQRHGGSIVEVFRIMEETVDQFFNLKLPMRIPVLKSLMSGLDNALQLYSNRVVNQLGVKLDLVPPPPGLTRYGKETSIKTFTKKRTADPRLPDERRGSQLNLLTVSTLCVRLNTLHYILNQVNILEDNIKRCWLIKQPQASKPGDKSFSGISTAFDPTRKVINTGIDKICEFLGMKVIFWDLREPFIEGLYKGGISESGINHVTGSLDSVLGQICEIIVEPLRDRVVLGLLQASLDGMIRVLIDGGPTRFFSQTDANVLENDLAALKELFMADGEGLPRGVVDNMSARVKQIIDLYRKDARFIIESLRVASEQMMNASGSQMEVKTANDEYTLLRVLCHKMDAEASAYLKKQYKLPKSSS</sequence>
<gene>
    <name evidence="3" type="ORF">KP509_13G084700</name>
</gene>
<keyword evidence="4" id="KW-1185">Reference proteome</keyword>
<organism evidence="3 4">
    <name type="scientific">Ceratopteris richardii</name>
    <name type="common">Triangle waterfern</name>
    <dbReference type="NCBI Taxonomy" id="49495"/>
    <lineage>
        <taxon>Eukaryota</taxon>
        <taxon>Viridiplantae</taxon>
        <taxon>Streptophyta</taxon>
        <taxon>Embryophyta</taxon>
        <taxon>Tracheophyta</taxon>
        <taxon>Polypodiopsida</taxon>
        <taxon>Polypodiidae</taxon>
        <taxon>Polypodiales</taxon>
        <taxon>Pteridineae</taxon>
        <taxon>Pteridaceae</taxon>
        <taxon>Parkerioideae</taxon>
        <taxon>Ceratopteris</taxon>
    </lineage>
</organism>
<dbReference type="PROSITE" id="PS51259">
    <property type="entry name" value="MHD2"/>
    <property type="match status" value="1"/>
</dbReference>
<reference evidence="3" key="1">
    <citation type="submission" date="2021-08" db="EMBL/GenBank/DDBJ databases">
        <title>WGS assembly of Ceratopteris richardii.</title>
        <authorList>
            <person name="Marchant D.B."/>
            <person name="Chen G."/>
            <person name="Jenkins J."/>
            <person name="Shu S."/>
            <person name="Leebens-Mack J."/>
            <person name="Grimwood J."/>
            <person name="Schmutz J."/>
            <person name="Soltis P."/>
            <person name="Soltis D."/>
            <person name="Chen Z.-H."/>
        </authorList>
    </citation>
    <scope>NUCLEOTIDE SEQUENCE</scope>
    <source>
        <strain evidence="3">Whitten #5841</strain>
        <tissue evidence="3">Leaf</tissue>
    </source>
</reference>
<dbReference type="InterPro" id="IPR014772">
    <property type="entry name" value="Munc13_dom-2"/>
</dbReference>
<evidence type="ECO:0000259" key="2">
    <source>
        <dbReference type="PROSITE" id="PS51259"/>
    </source>
</evidence>
<dbReference type="OMA" id="TIHHTCY"/>
<proteinExistence type="predicted"/>
<dbReference type="Proteomes" id="UP000825935">
    <property type="component" value="Chromosome 13"/>
</dbReference>
<evidence type="ECO:0000313" key="3">
    <source>
        <dbReference type="EMBL" id="KAH7421985.1"/>
    </source>
</evidence>